<dbReference type="Proteomes" id="UP000825935">
    <property type="component" value="Chromosome 19"/>
</dbReference>
<keyword evidence="2" id="KW-1185">Reference proteome</keyword>
<evidence type="ECO:0000313" key="1">
    <source>
        <dbReference type="EMBL" id="KAH7352672.1"/>
    </source>
</evidence>
<proteinExistence type="predicted"/>
<dbReference type="PANTHER" id="PTHR33648">
    <property type="entry name" value="EMBRYO SAC 1"/>
    <property type="match status" value="1"/>
</dbReference>
<organism evidence="1 2">
    <name type="scientific">Ceratopteris richardii</name>
    <name type="common">Triangle waterfern</name>
    <dbReference type="NCBI Taxonomy" id="49495"/>
    <lineage>
        <taxon>Eukaryota</taxon>
        <taxon>Viridiplantae</taxon>
        <taxon>Streptophyta</taxon>
        <taxon>Embryophyta</taxon>
        <taxon>Tracheophyta</taxon>
        <taxon>Polypodiopsida</taxon>
        <taxon>Polypodiidae</taxon>
        <taxon>Polypodiales</taxon>
        <taxon>Pteridineae</taxon>
        <taxon>Pteridaceae</taxon>
        <taxon>Parkerioideae</taxon>
        <taxon>Ceratopteris</taxon>
    </lineage>
</organism>
<dbReference type="PANTHER" id="PTHR33648:SF15">
    <property type="entry name" value="OS04G0572800 PROTEIN"/>
    <property type="match status" value="1"/>
</dbReference>
<accession>A0A8T2SMM4</accession>
<dbReference type="EMBL" id="CM035424">
    <property type="protein sequence ID" value="KAH7352672.1"/>
    <property type="molecule type" value="Genomic_DNA"/>
</dbReference>
<protein>
    <recommendedName>
        <fullName evidence="3">LysM domain-containing protein</fullName>
    </recommendedName>
</protein>
<gene>
    <name evidence="1" type="ORF">KP509_19G057600</name>
</gene>
<sequence length="128" mass="13592">MVALPANGFLQLPVAPTARYITFLLLILATDTLKPEAAAINDSPAENWRAAAAMPSRTSRAIAMARGDDGNLWQCPCGLVYRVKEGETLQAVSAKCHAPLLLVDNPHVEDADDVSPGVPLKITCIPTS</sequence>
<evidence type="ECO:0008006" key="3">
    <source>
        <dbReference type="Google" id="ProtNLM"/>
    </source>
</evidence>
<reference evidence="1" key="1">
    <citation type="submission" date="2021-08" db="EMBL/GenBank/DDBJ databases">
        <title>WGS assembly of Ceratopteris richardii.</title>
        <authorList>
            <person name="Marchant D.B."/>
            <person name="Chen G."/>
            <person name="Jenkins J."/>
            <person name="Shu S."/>
            <person name="Leebens-Mack J."/>
            <person name="Grimwood J."/>
            <person name="Schmutz J."/>
            <person name="Soltis P."/>
            <person name="Soltis D."/>
            <person name="Chen Z.-H."/>
        </authorList>
    </citation>
    <scope>NUCLEOTIDE SEQUENCE</scope>
    <source>
        <strain evidence="1">Whitten #5841</strain>
        <tissue evidence="1">Leaf</tissue>
    </source>
</reference>
<evidence type="ECO:0000313" key="2">
    <source>
        <dbReference type="Proteomes" id="UP000825935"/>
    </source>
</evidence>
<name>A0A8T2SMM4_CERRI</name>
<dbReference type="OrthoDB" id="1417267at2759"/>
<dbReference type="AlphaFoldDB" id="A0A8T2SMM4"/>
<comment type="caution">
    <text evidence="1">The sequence shown here is derived from an EMBL/GenBank/DDBJ whole genome shotgun (WGS) entry which is preliminary data.</text>
</comment>